<feature type="compositionally biased region" description="Polar residues" evidence="1">
    <location>
        <begin position="1"/>
        <end position="16"/>
    </location>
</feature>
<reference evidence="2 3" key="1">
    <citation type="submission" date="2024-01" db="EMBL/GenBank/DDBJ databases">
        <title>The genomes of 5 underutilized Papilionoideae crops provide insights into root nodulation and disease resistanc.</title>
        <authorList>
            <person name="Jiang F."/>
        </authorList>
    </citation>
    <scope>NUCLEOTIDE SEQUENCE [LARGE SCALE GENOMIC DNA]</scope>
    <source>
        <strain evidence="2">JINMINGXINNONG_FW02</strain>
        <tissue evidence="2">Leaves</tissue>
    </source>
</reference>
<protein>
    <submittedName>
        <fullName evidence="2">Uncharacterized protein</fullName>
    </submittedName>
</protein>
<feature type="region of interest" description="Disordered" evidence="1">
    <location>
        <begin position="1"/>
        <end position="22"/>
    </location>
</feature>
<dbReference type="Proteomes" id="UP001374584">
    <property type="component" value="Unassembled WGS sequence"/>
</dbReference>
<proteinExistence type="predicted"/>
<name>A0AAN9P4M5_PHACN</name>
<sequence length="135" mass="14572">MQINATSKDVKNSGTNEGVDDLIDNMPSLENFKELEANVDLASAKAQAGSATKIVHDNVVVPLVASAALSGSNSVEKASEPRLLLDNAVNSSPMQEDHAATKNMQVSKFWAYEAKVEESTSDNEYDIMKTTRRQG</sequence>
<evidence type="ECO:0000313" key="2">
    <source>
        <dbReference type="EMBL" id="KAK7382239.1"/>
    </source>
</evidence>
<dbReference type="AlphaFoldDB" id="A0AAN9P4M5"/>
<comment type="caution">
    <text evidence="2">The sequence shown here is derived from an EMBL/GenBank/DDBJ whole genome shotgun (WGS) entry which is preliminary data.</text>
</comment>
<keyword evidence="3" id="KW-1185">Reference proteome</keyword>
<dbReference type="EMBL" id="JAYMYR010000001">
    <property type="protein sequence ID" value="KAK7382239.1"/>
    <property type="molecule type" value="Genomic_DNA"/>
</dbReference>
<evidence type="ECO:0000256" key="1">
    <source>
        <dbReference type="SAM" id="MobiDB-lite"/>
    </source>
</evidence>
<evidence type="ECO:0000313" key="3">
    <source>
        <dbReference type="Proteomes" id="UP001374584"/>
    </source>
</evidence>
<organism evidence="2 3">
    <name type="scientific">Phaseolus coccineus</name>
    <name type="common">Scarlet runner bean</name>
    <name type="synonym">Phaseolus multiflorus</name>
    <dbReference type="NCBI Taxonomy" id="3886"/>
    <lineage>
        <taxon>Eukaryota</taxon>
        <taxon>Viridiplantae</taxon>
        <taxon>Streptophyta</taxon>
        <taxon>Embryophyta</taxon>
        <taxon>Tracheophyta</taxon>
        <taxon>Spermatophyta</taxon>
        <taxon>Magnoliopsida</taxon>
        <taxon>eudicotyledons</taxon>
        <taxon>Gunneridae</taxon>
        <taxon>Pentapetalae</taxon>
        <taxon>rosids</taxon>
        <taxon>fabids</taxon>
        <taxon>Fabales</taxon>
        <taxon>Fabaceae</taxon>
        <taxon>Papilionoideae</taxon>
        <taxon>50 kb inversion clade</taxon>
        <taxon>NPAAA clade</taxon>
        <taxon>indigoferoid/millettioid clade</taxon>
        <taxon>Phaseoleae</taxon>
        <taxon>Phaseolus</taxon>
    </lineage>
</organism>
<accession>A0AAN9P4M5</accession>
<gene>
    <name evidence="2" type="ORF">VNO80_01026</name>
</gene>